<reference evidence="1" key="1">
    <citation type="submission" date="2021-02" db="EMBL/GenBank/DDBJ databases">
        <authorList>
            <person name="Nowell W R."/>
        </authorList>
    </citation>
    <scope>NUCLEOTIDE SEQUENCE</scope>
</reference>
<organism evidence="1 3">
    <name type="scientific">Didymodactylos carnosus</name>
    <dbReference type="NCBI Taxonomy" id="1234261"/>
    <lineage>
        <taxon>Eukaryota</taxon>
        <taxon>Metazoa</taxon>
        <taxon>Spiralia</taxon>
        <taxon>Gnathifera</taxon>
        <taxon>Rotifera</taxon>
        <taxon>Eurotatoria</taxon>
        <taxon>Bdelloidea</taxon>
        <taxon>Philodinida</taxon>
        <taxon>Philodinidae</taxon>
        <taxon>Didymodactylos</taxon>
    </lineage>
</organism>
<dbReference type="EMBL" id="CAJNOQ010027299">
    <property type="protein sequence ID" value="CAF1552399.1"/>
    <property type="molecule type" value="Genomic_DNA"/>
</dbReference>
<evidence type="ECO:0000313" key="3">
    <source>
        <dbReference type="Proteomes" id="UP000663829"/>
    </source>
</evidence>
<gene>
    <name evidence="1" type="ORF">GPM918_LOCUS39279</name>
    <name evidence="2" type="ORF">SRO942_LOCUS40145</name>
</gene>
<dbReference type="EMBL" id="CAJOBC010092989">
    <property type="protein sequence ID" value="CAF4413463.1"/>
    <property type="molecule type" value="Genomic_DNA"/>
</dbReference>
<dbReference type="Proteomes" id="UP000681722">
    <property type="component" value="Unassembled WGS sequence"/>
</dbReference>
<accession>A0A815WZ67</accession>
<comment type="caution">
    <text evidence="1">The sequence shown here is derived from an EMBL/GenBank/DDBJ whole genome shotgun (WGS) entry which is preliminary data.</text>
</comment>
<dbReference type="AlphaFoldDB" id="A0A815WZ67"/>
<evidence type="ECO:0000313" key="2">
    <source>
        <dbReference type="EMBL" id="CAF4413463.1"/>
    </source>
</evidence>
<name>A0A815WZ67_9BILA</name>
<proteinExistence type="predicted"/>
<dbReference type="OrthoDB" id="416786at2759"/>
<keyword evidence="3" id="KW-1185">Reference proteome</keyword>
<sequence>MHNFLTAVHPDVDVKEKVNIMYYLENELLIIGKQHEFEAVITANAGSVTKDFAEYILKYDINDKEYPYNYREKNGCQVFEHATLNDTIVVSVKYLAK</sequence>
<dbReference type="Proteomes" id="UP000663829">
    <property type="component" value="Unassembled WGS sequence"/>
</dbReference>
<evidence type="ECO:0000313" key="1">
    <source>
        <dbReference type="EMBL" id="CAF1552399.1"/>
    </source>
</evidence>
<protein>
    <submittedName>
        <fullName evidence="1">Uncharacterized protein</fullName>
    </submittedName>
</protein>